<dbReference type="GeneID" id="5980539"/>
<evidence type="ECO:0000313" key="1">
    <source>
        <dbReference type="EMBL" id="EAT79294.1"/>
    </source>
</evidence>
<dbReference type="EMBL" id="CH445350">
    <property type="protein sequence ID" value="EAT79294.1"/>
    <property type="molecule type" value="Genomic_DNA"/>
</dbReference>
<dbReference type="VEuPathDB" id="FungiDB:JI435_134100"/>
<name>Q0U4A4_PHANO</name>
<sequence>MAEANLQPYAGRILDASIRRQFFDHIQRCQTQPYGNVPGSMDVPYQSLATTSSNDRDHDAHIMNDWYQEWSTASKDPLPSNIRPMNILSEPVRGHRNAPQHRPKEVWLDHYEPDMVPEGRVLQNVRAEREERRYLEEDAESVVRQAERTIDRLEVMEATRRSNVVDLTGDSVDKSRDGVYVQTAHSLRDTKVFSRRPELSPGSAQTALQ</sequence>
<gene>
    <name evidence="1" type="ORF">SNOG_13410</name>
</gene>
<dbReference type="Proteomes" id="UP000001055">
    <property type="component" value="Unassembled WGS sequence"/>
</dbReference>
<dbReference type="KEGG" id="pno:SNOG_13410"/>
<dbReference type="AlphaFoldDB" id="Q0U4A4"/>
<dbReference type="InParanoid" id="Q0U4A4"/>
<evidence type="ECO:0000313" key="2">
    <source>
        <dbReference type="Proteomes" id="UP000001055"/>
    </source>
</evidence>
<protein>
    <submittedName>
        <fullName evidence="1">Uncharacterized protein</fullName>
    </submittedName>
</protein>
<organism evidence="1 2">
    <name type="scientific">Phaeosphaeria nodorum (strain SN15 / ATCC MYA-4574 / FGSC 10173)</name>
    <name type="common">Glume blotch fungus</name>
    <name type="synonym">Parastagonospora nodorum</name>
    <dbReference type="NCBI Taxonomy" id="321614"/>
    <lineage>
        <taxon>Eukaryota</taxon>
        <taxon>Fungi</taxon>
        <taxon>Dikarya</taxon>
        <taxon>Ascomycota</taxon>
        <taxon>Pezizomycotina</taxon>
        <taxon>Dothideomycetes</taxon>
        <taxon>Pleosporomycetidae</taxon>
        <taxon>Pleosporales</taxon>
        <taxon>Pleosporineae</taxon>
        <taxon>Phaeosphaeriaceae</taxon>
        <taxon>Parastagonospora</taxon>
    </lineage>
</organism>
<reference evidence="2" key="1">
    <citation type="journal article" date="2007" name="Plant Cell">
        <title>Dothideomycete-plant interactions illuminated by genome sequencing and EST analysis of the wheat pathogen Stagonospora nodorum.</title>
        <authorList>
            <person name="Hane J.K."/>
            <person name="Lowe R.G."/>
            <person name="Solomon P.S."/>
            <person name="Tan K.C."/>
            <person name="Schoch C.L."/>
            <person name="Spatafora J.W."/>
            <person name="Crous P.W."/>
            <person name="Kodira C."/>
            <person name="Birren B.W."/>
            <person name="Galagan J.E."/>
            <person name="Torriani S.F."/>
            <person name="McDonald B.A."/>
            <person name="Oliver R.P."/>
        </authorList>
    </citation>
    <scope>NUCLEOTIDE SEQUENCE [LARGE SCALE GENOMIC DNA]</scope>
    <source>
        <strain evidence="2">SN15 / ATCC MYA-4574 / FGSC 10173</strain>
    </source>
</reference>
<dbReference type="RefSeq" id="XP_001803622.1">
    <property type="nucleotide sequence ID" value="XM_001803570.1"/>
</dbReference>
<proteinExistence type="predicted"/>
<accession>Q0U4A4</accession>